<keyword evidence="6" id="KW-1185">Reference proteome</keyword>
<comment type="catalytic activity">
    <reaction evidence="1">
        <text>ATP + protein L-histidine = ADP + protein N-phospho-L-histidine.</text>
        <dbReference type="EC" id="2.7.13.3"/>
    </reaction>
</comment>
<dbReference type="SUPFAM" id="SSF55785">
    <property type="entry name" value="PYP-like sensor domain (PAS domain)"/>
    <property type="match status" value="1"/>
</dbReference>
<evidence type="ECO:0000313" key="5">
    <source>
        <dbReference type="EMBL" id="RKD16166.1"/>
    </source>
</evidence>
<evidence type="ECO:0000259" key="4">
    <source>
        <dbReference type="PROSITE" id="PS50113"/>
    </source>
</evidence>
<reference evidence="5 6" key="1">
    <citation type="submission" date="2016-07" db="EMBL/GenBank/DDBJ databases">
        <title>Genome of Pelobium manganitolerans.</title>
        <authorList>
            <person name="Wu S."/>
            <person name="Wang G."/>
        </authorList>
    </citation>
    <scope>NUCLEOTIDE SEQUENCE [LARGE SCALE GENOMIC DNA]</scope>
    <source>
        <strain evidence="5 6">YS-25</strain>
    </source>
</reference>
<dbReference type="InterPro" id="IPR035965">
    <property type="entry name" value="PAS-like_dom_sf"/>
</dbReference>
<organism evidence="5 6">
    <name type="scientific">Pelobium manganitolerans</name>
    <dbReference type="NCBI Taxonomy" id="1842495"/>
    <lineage>
        <taxon>Bacteria</taxon>
        <taxon>Pseudomonadati</taxon>
        <taxon>Bacteroidota</taxon>
        <taxon>Sphingobacteriia</taxon>
        <taxon>Sphingobacteriales</taxon>
        <taxon>Sphingobacteriaceae</taxon>
        <taxon>Pelobium</taxon>
    </lineage>
</organism>
<feature type="domain" description="PAC" evidence="4">
    <location>
        <begin position="232"/>
        <end position="283"/>
    </location>
</feature>
<dbReference type="InterPro" id="IPR029016">
    <property type="entry name" value="GAF-like_dom_sf"/>
</dbReference>
<protein>
    <recommendedName>
        <fullName evidence="2">histidine kinase</fullName>
        <ecNumber evidence="2">2.7.13.3</ecNumber>
    </recommendedName>
</protein>
<dbReference type="InterPro" id="IPR013656">
    <property type="entry name" value="PAS_4"/>
</dbReference>
<feature type="coiled-coil region" evidence="3">
    <location>
        <begin position="315"/>
        <end position="345"/>
    </location>
</feature>
<gene>
    <name evidence="5" type="ORF">BCY91_04600</name>
</gene>
<dbReference type="SUPFAM" id="SSF47384">
    <property type="entry name" value="Homodimeric domain of signal transducing histidine kinase"/>
    <property type="match status" value="1"/>
</dbReference>
<dbReference type="Gene3D" id="3.30.450.20">
    <property type="entry name" value="PAS domain"/>
    <property type="match status" value="1"/>
</dbReference>
<keyword evidence="3" id="KW-0175">Coiled coil</keyword>
<dbReference type="AlphaFoldDB" id="A0A419S622"/>
<evidence type="ECO:0000313" key="6">
    <source>
        <dbReference type="Proteomes" id="UP000283433"/>
    </source>
</evidence>
<proteinExistence type="predicted"/>
<dbReference type="SUPFAM" id="SSF55781">
    <property type="entry name" value="GAF domain-like"/>
    <property type="match status" value="1"/>
</dbReference>
<evidence type="ECO:0000256" key="1">
    <source>
        <dbReference type="ARBA" id="ARBA00000085"/>
    </source>
</evidence>
<dbReference type="GO" id="GO:0000155">
    <property type="term" value="F:phosphorelay sensor kinase activity"/>
    <property type="evidence" value="ECO:0007669"/>
    <property type="project" value="InterPro"/>
</dbReference>
<dbReference type="SMART" id="SM00065">
    <property type="entry name" value="GAF"/>
    <property type="match status" value="1"/>
</dbReference>
<dbReference type="InterPro" id="IPR036097">
    <property type="entry name" value="HisK_dim/P_sf"/>
</dbReference>
<dbReference type="Gene3D" id="3.30.450.40">
    <property type="match status" value="1"/>
</dbReference>
<comment type="caution">
    <text evidence="5">The sequence shown here is derived from an EMBL/GenBank/DDBJ whole genome shotgun (WGS) entry which is preliminary data.</text>
</comment>
<name>A0A419S622_9SPHI</name>
<dbReference type="InterPro" id="IPR003018">
    <property type="entry name" value="GAF"/>
</dbReference>
<dbReference type="PANTHER" id="PTHR43102">
    <property type="entry name" value="SLR1143 PROTEIN"/>
    <property type="match status" value="1"/>
</dbReference>
<dbReference type="EMBL" id="MBTA01000023">
    <property type="protein sequence ID" value="RKD16166.1"/>
    <property type="molecule type" value="Genomic_DNA"/>
</dbReference>
<sequence>MQVNRFLELEIEKEAQLKEITALTAKVCNTPVALITLLNHDTQHVRFKVGTALENSPRENAFCDLVIKTKESVVIEDARKDARFNAQPLAKEGIKVRFYAGIPLTTLDGHCLGSLCVTDRKPRKLEGYQLQMLDILSKQIIHLLEFDNSLRILKELYIKAKDSTNKLRSFFDASSSIHLLIDLDMNIAAYNNKAKESFGPSMKKGVAATTFFADYANDFIINFKRCVAGERIAIEKFIETSEGPSWWHVTYGPAKDKEGQIIGVSFNASDISQQVSQEQKLYRQELALKQIAWMQSHELRKPVSSILGLMEIIENENYKADKDILQKMKDATEELDEKINLIVNQTF</sequence>
<dbReference type="PANTHER" id="PTHR43102:SF2">
    <property type="entry name" value="GAF DOMAIN-CONTAINING PROTEIN"/>
    <property type="match status" value="1"/>
</dbReference>
<dbReference type="InterPro" id="IPR000700">
    <property type="entry name" value="PAS-assoc_C"/>
</dbReference>
<dbReference type="Proteomes" id="UP000283433">
    <property type="component" value="Unassembled WGS sequence"/>
</dbReference>
<dbReference type="Pfam" id="PF08448">
    <property type="entry name" value="PAS_4"/>
    <property type="match status" value="1"/>
</dbReference>
<evidence type="ECO:0000256" key="3">
    <source>
        <dbReference type="SAM" id="Coils"/>
    </source>
</evidence>
<dbReference type="EC" id="2.7.13.3" evidence="2"/>
<dbReference type="Pfam" id="PF01590">
    <property type="entry name" value="GAF"/>
    <property type="match status" value="1"/>
</dbReference>
<accession>A0A419S622</accession>
<dbReference type="PROSITE" id="PS50113">
    <property type="entry name" value="PAC"/>
    <property type="match status" value="1"/>
</dbReference>
<dbReference type="InterPro" id="IPR003661">
    <property type="entry name" value="HisK_dim/P_dom"/>
</dbReference>
<dbReference type="CDD" id="cd00082">
    <property type="entry name" value="HisKA"/>
    <property type="match status" value="1"/>
</dbReference>
<dbReference type="Gene3D" id="1.10.287.130">
    <property type="match status" value="1"/>
</dbReference>
<evidence type="ECO:0000256" key="2">
    <source>
        <dbReference type="ARBA" id="ARBA00012438"/>
    </source>
</evidence>